<feature type="transmembrane region" description="Helical" evidence="8">
    <location>
        <begin position="95"/>
        <end position="128"/>
    </location>
</feature>
<keyword evidence="5 8" id="KW-1133">Transmembrane helix</keyword>
<feature type="transmembrane region" description="Helical" evidence="8">
    <location>
        <begin position="217"/>
        <end position="240"/>
    </location>
</feature>
<dbReference type="GO" id="GO:0005886">
    <property type="term" value="C:plasma membrane"/>
    <property type="evidence" value="ECO:0007669"/>
    <property type="project" value="UniProtKB-SubCell"/>
</dbReference>
<dbReference type="GO" id="GO:0015128">
    <property type="term" value="F:gluconate transmembrane transporter activity"/>
    <property type="evidence" value="ECO:0007669"/>
    <property type="project" value="InterPro"/>
</dbReference>
<feature type="transmembrane region" description="Helical" evidence="8">
    <location>
        <begin position="376"/>
        <end position="399"/>
    </location>
</feature>
<feature type="transmembrane region" description="Helical" evidence="8">
    <location>
        <begin position="45"/>
        <end position="70"/>
    </location>
</feature>
<evidence type="ECO:0000256" key="4">
    <source>
        <dbReference type="ARBA" id="ARBA00022692"/>
    </source>
</evidence>
<keyword evidence="6 8" id="KW-0472">Membrane</keyword>
<evidence type="ECO:0000256" key="3">
    <source>
        <dbReference type="ARBA" id="ARBA00022475"/>
    </source>
</evidence>
<feature type="transmembrane region" description="Helical" evidence="8">
    <location>
        <begin position="135"/>
        <end position="153"/>
    </location>
</feature>
<feature type="transmembrane region" description="Helical" evidence="8">
    <location>
        <begin position="289"/>
        <end position="310"/>
    </location>
</feature>
<dbReference type="PIRSF" id="PIRSF002746">
    <property type="entry name" value="Gluconate_transporter"/>
    <property type="match status" value="1"/>
</dbReference>
<sequence length="436" mass="46055">MPLLIIFLGIILLLFLTLKKISPFIALLIVAILVGLALKMPFDKVLLALQNGVGSTLGSMALVLCLGAVLGKMLEVSGAAQQISNTLIKVFGERYIQWAVLSTGFLVGITLFYNAGFVILVPLVFSIAKAAKKNLLFIAIPMAAALSVTHGFLPPHPGPVGLASIFKADVGKTMLYGLILAVPIVAIAGPIFGSSFKNLQIVLKEDAKTNWQTSGDLPPVSTSFTIALLPVLLIALPSLLQTFTTPETNFFKVCKGISDPVFALLIASIASGYWLGIKRGRNMQSTMQLFTDAVAGIAIIMMIIAAGGAFKEVLTASGAGDYITKVASQYNFSPLIAGWLVAALIRITLGSATVAGLTAAGIVAPLVLHGQAKPELMVLSVGAGSLMFSHVNDTGFWMFKEYFNLSLKQTFASWSLMETIVSVLGLVGVLVLNTIV</sequence>
<dbReference type="NCBIfam" id="TIGR00791">
    <property type="entry name" value="gntP"/>
    <property type="match status" value="1"/>
</dbReference>
<keyword evidence="4 8" id="KW-0812">Transmembrane</keyword>
<dbReference type="Proteomes" id="UP000812270">
    <property type="component" value="Unassembled WGS sequence"/>
</dbReference>
<proteinExistence type="inferred from homology"/>
<dbReference type="EMBL" id="JAHSPG010000005">
    <property type="protein sequence ID" value="MBV4357401.1"/>
    <property type="molecule type" value="Genomic_DNA"/>
</dbReference>
<evidence type="ECO:0000313" key="10">
    <source>
        <dbReference type="Proteomes" id="UP000812270"/>
    </source>
</evidence>
<protein>
    <submittedName>
        <fullName evidence="9">Gluconate:H+ symporter</fullName>
    </submittedName>
</protein>
<feature type="transmembrane region" description="Helical" evidence="8">
    <location>
        <begin position="6"/>
        <end position="38"/>
    </location>
</feature>
<comment type="caution">
    <text evidence="9">The sequence shown here is derived from an EMBL/GenBank/DDBJ whole genome shotgun (WGS) entry which is preliminary data.</text>
</comment>
<comment type="similarity">
    <text evidence="7">Belongs to the GntP permease family.</text>
</comment>
<evidence type="ECO:0000256" key="7">
    <source>
        <dbReference type="ARBA" id="ARBA00049663"/>
    </source>
</evidence>
<dbReference type="AlphaFoldDB" id="A0A9E2S7P3"/>
<dbReference type="PANTHER" id="PTHR30354">
    <property type="entry name" value="GNT FAMILY GLUCONATE TRANSPORTER"/>
    <property type="match status" value="1"/>
</dbReference>
<feature type="transmembrane region" description="Helical" evidence="8">
    <location>
        <begin position="411"/>
        <end position="432"/>
    </location>
</feature>
<dbReference type="Pfam" id="PF02447">
    <property type="entry name" value="GntP_permease"/>
    <property type="match status" value="1"/>
</dbReference>
<gene>
    <name evidence="9" type="ORF">KTO63_09605</name>
</gene>
<evidence type="ECO:0000256" key="6">
    <source>
        <dbReference type="ARBA" id="ARBA00023136"/>
    </source>
</evidence>
<name>A0A9E2S7P3_9BACT</name>
<accession>A0A9E2S7P3</accession>
<keyword evidence="10" id="KW-1185">Reference proteome</keyword>
<evidence type="ECO:0000256" key="8">
    <source>
        <dbReference type="SAM" id="Phobius"/>
    </source>
</evidence>
<keyword evidence="2" id="KW-0813">Transport</keyword>
<evidence type="ECO:0000256" key="2">
    <source>
        <dbReference type="ARBA" id="ARBA00022448"/>
    </source>
</evidence>
<feature type="transmembrane region" description="Helical" evidence="8">
    <location>
        <begin position="336"/>
        <end position="364"/>
    </location>
</feature>
<dbReference type="InterPro" id="IPR003474">
    <property type="entry name" value="Glcn_transporter"/>
</dbReference>
<evidence type="ECO:0000256" key="5">
    <source>
        <dbReference type="ARBA" id="ARBA00022989"/>
    </source>
</evidence>
<evidence type="ECO:0000313" key="9">
    <source>
        <dbReference type="EMBL" id="MBV4357401.1"/>
    </source>
</evidence>
<keyword evidence="3" id="KW-1003">Cell membrane</keyword>
<dbReference type="RefSeq" id="WP_217791046.1">
    <property type="nucleotide sequence ID" value="NZ_JAHSPG010000005.1"/>
</dbReference>
<dbReference type="PANTHER" id="PTHR30354:SF22">
    <property type="entry name" value="HIGH-AFFINITY GLUCONATE TRANSPORTER"/>
    <property type="match status" value="1"/>
</dbReference>
<organism evidence="9 10">
    <name type="scientific">Pinibacter aurantiacus</name>
    <dbReference type="NCBI Taxonomy" id="2851599"/>
    <lineage>
        <taxon>Bacteria</taxon>
        <taxon>Pseudomonadati</taxon>
        <taxon>Bacteroidota</taxon>
        <taxon>Chitinophagia</taxon>
        <taxon>Chitinophagales</taxon>
        <taxon>Chitinophagaceae</taxon>
        <taxon>Pinibacter</taxon>
    </lineage>
</organism>
<comment type="subcellular location">
    <subcellularLocation>
        <location evidence="1">Cell membrane</location>
        <topology evidence="1">Multi-pass membrane protein</topology>
    </subcellularLocation>
</comment>
<feature type="transmembrane region" description="Helical" evidence="8">
    <location>
        <begin position="260"/>
        <end position="277"/>
    </location>
</feature>
<evidence type="ECO:0000256" key="1">
    <source>
        <dbReference type="ARBA" id="ARBA00004651"/>
    </source>
</evidence>
<feature type="transmembrane region" description="Helical" evidence="8">
    <location>
        <begin position="173"/>
        <end position="196"/>
    </location>
</feature>
<reference evidence="9" key="1">
    <citation type="submission" date="2021-06" db="EMBL/GenBank/DDBJ databases">
        <authorList>
            <person name="Huq M.A."/>
        </authorList>
    </citation>
    <scope>NUCLEOTIDE SEQUENCE</scope>
    <source>
        <strain evidence="9">MAH-26</strain>
    </source>
</reference>